<reference evidence="1" key="1">
    <citation type="submission" date="2016-08" db="EMBL/GenBank/DDBJ databases">
        <authorList>
            <person name="Seilhamer J.J."/>
        </authorList>
    </citation>
    <scope>NUCLEOTIDE SEQUENCE</scope>
    <source>
        <strain evidence="1">86</strain>
    </source>
</reference>
<evidence type="ECO:0000313" key="1">
    <source>
        <dbReference type="EMBL" id="SCM77307.1"/>
    </source>
</evidence>
<dbReference type="AlphaFoldDB" id="A0A212LIK0"/>
<sequence length="69" mass="7665">MKDKQTAPIRGDSPLPFHAVYMFFTKSRAKEECTPKVSTERRAIRPAFHPGICFRAGFSGKSTSSGPTF</sequence>
<accession>A0A212LIK0</accession>
<protein>
    <submittedName>
        <fullName evidence="1">Uncharacterized protein</fullName>
    </submittedName>
</protein>
<name>A0A212LIK0_9HYPH</name>
<proteinExistence type="predicted"/>
<organism evidence="1">
    <name type="scientific">uncultured Pleomorphomonas sp</name>
    <dbReference type="NCBI Taxonomy" id="442121"/>
    <lineage>
        <taxon>Bacteria</taxon>
        <taxon>Pseudomonadati</taxon>
        <taxon>Pseudomonadota</taxon>
        <taxon>Alphaproteobacteria</taxon>
        <taxon>Hyphomicrobiales</taxon>
        <taxon>Pleomorphomonadaceae</taxon>
        <taxon>Pleomorphomonas</taxon>
        <taxon>environmental samples</taxon>
    </lineage>
</organism>
<gene>
    <name evidence="1" type="ORF">KL86PLE_41112</name>
</gene>
<dbReference type="EMBL" id="FMJD01000008">
    <property type="protein sequence ID" value="SCM77307.1"/>
    <property type="molecule type" value="Genomic_DNA"/>
</dbReference>